<evidence type="ECO:0000256" key="3">
    <source>
        <dbReference type="SAM" id="MobiDB-lite"/>
    </source>
</evidence>
<reference evidence="5 6" key="1">
    <citation type="submission" date="2017-07" db="EMBL/GenBank/DDBJ databases">
        <title>First draft Genome Sequence of Nocardia cerradoensis isolated from human infection.</title>
        <authorList>
            <person name="Carrasco G."/>
        </authorList>
    </citation>
    <scope>NUCLEOTIDE SEQUENCE [LARGE SCALE GENOMIC DNA]</scope>
    <source>
        <strain evidence="5 6">CNM20130759</strain>
    </source>
</reference>
<gene>
    <name evidence="5" type="primary">lppK</name>
    <name evidence="5" type="ORF">B7C42_04828</name>
</gene>
<evidence type="ECO:0000256" key="1">
    <source>
        <dbReference type="ARBA" id="ARBA00022729"/>
    </source>
</evidence>
<dbReference type="Proteomes" id="UP000215506">
    <property type="component" value="Unassembled WGS sequence"/>
</dbReference>
<dbReference type="EMBL" id="NGAF01000011">
    <property type="protein sequence ID" value="OXR42942.1"/>
    <property type="molecule type" value="Genomic_DNA"/>
</dbReference>
<evidence type="ECO:0000313" key="6">
    <source>
        <dbReference type="Proteomes" id="UP000215506"/>
    </source>
</evidence>
<sequence length="195" mass="19668">MLLPTRHSVTPFGGSTRTGSNATRTAGVSGSRRLRLATATAFAALAVTAMTACGSDNSQDSTPTKATTATSASAAATSAAAAPAPTAEELQATLNGFVDPAKPTTEKEKLVVGGDKRAANIDTMTKGLANYGTITFTVADIKTEGDQATGQVTITSPHGPAGPMPMTWQHSAAGWQLSDASACQILAMGMAPCQP</sequence>
<organism evidence="5 6">
    <name type="scientific">Nocardia cerradoensis</name>
    <dbReference type="NCBI Taxonomy" id="85688"/>
    <lineage>
        <taxon>Bacteria</taxon>
        <taxon>Bacillati</taxon>
        <taxon>Actinomycetota</taxon>
        <taxon>Actinomycetes</taxon>
        <taxon>Mycobacteriales</taxon>
        <taxon>Nocardiaceae</taxon>
        <taxon>Nocardia</taxon>
    </lineage>
</organism>
<feature type="domain" description="Low molecular weight antigen MTB12-like C-terminal" evidence="4">
    <location>
        <begin position="83"/>
        <end position="193"/>
    </location>
</feature>
<evidence type="ECO:0000256" key="2">
    <source>
        <dbReference type="ARBA" id="ARBA00093774"/>
    </source>
</evidence>
<comment type="caution">
    <text evidence="5">The sequence shown here is derived from an EMBL/GenBank/DDBJ whole genome shotgun (WGS) entry which is preliminary data.</text>
</comment>
<protein>
    <submittedName>
        <fullName evidence="5">Putative lipoprotein LppK</fullName>
    </submittedName>
</protein>
<name>A0A231H276_9NOCA</name>
<comment type="similarity">
    <text evidence="2">Belongs to the MTB12 family.</text>
</comment>
<proteinExistence type="inferred from homology"/>
<accession>A0A231H276</accession>
<dbReference type="AlphaFoldDB" id="A0A231H276"/>
<keyword evidence="1" id="KW-0732">Signal</keyword>
<dbReference type="InterPro" id="IPR058644">
    <property type="entry name" value="Mtb12-like_C"/>
</dbReference>
<keyword evidence="6" id="KW-1185">Reference proteome</keyword>
<feature type="region of interest" description="Disordered" evidence="3">
    <location>
        <begin position="1"/>
        <end position="29"/>
    </location>
</feature>
<keyword evidence="5" id="KW-0449">Lipoprotein</keyword>
<dbReference type="RefSeq" id="WP_223273622.1">
    <property type="nucleotide sequence ID" value="NZ_NGAF01000011.1"/>
</dbReference>
<evidence type="ECO:0000313" key="5">
    <source>
        <dbReference type="EMBL" id="OXR42942.1"/>
    </source>
</evidence>
<feature type="compositionally biased region" description="Polar residues" evidence="3">
    <location>
        <begin position="13"/>
        <end position="28"/>
    </location>
</feature>
<evidence type="ECO:0000259" key="4">
    <source>
        <dbReference type="Pfam" id="PF26580"/>
    </source>
</evidence>
<dbReference type="Pfam" id="PF26580">
    <property type="entry name" value="Mtb12_C"/>
    <property type="match status" value="1"/>
</dbReference>